<name>A0A1A9AAM3_9ACTN</name>
<dbReference type="AlphaFoldDB" id="A0A1A9AAM3"/>
<keyword evidence="1" id="KW-0472">Membrane</keyword>
<proteinExistence type="predicted"/>
<dbReference type="Gene3D" id="3.30.1390.10">
    <property type="match status" value="2"/>
</dbReference>
<organism evidence="2 3">
    <name type="scientific">Micromonospora auratinigra</name>
    <dbReference type="NCBI Taxonomy" id="261654"/>
    <lineage>
        <taxon>Bacteria</taxon>
        <taxon>Bacillati</taxon>
        <taxon>Actinomycetota</taxon>
        <taxon>Actinomycetes</taxon>
        <taxon>Micromonosporales</taxon>
        <taxon>Micromonosporaceae</taxon>
        <taxon>Micromonospora</taxon>
    </lineage>
</organism>
<keyword evidence="3" id="KW-1185">Reference proteome</keyword>
<dbReference type="STRING" id="261654.GA0070611_6027"/>
<evidence type="ECO:0000313" key="3">
    <source>
        <dbReference type="Proteomes" id="UP000199385"/>
    </source>
</evidence>
<evidence type="ECO:0000256" key="1">
    <source>
        <dbReference type="SAM" id="Phobius"/>
    </source>
</evidence>
<gene>
    <name evidence="2" type="ORF">GA0070611_6027</name>
</gene>
<keyword evidence="2" id="KW-0687">Ribonucleoprotein</keyword>
<dbReference type="InterPro" id="IPR014719">
    <property type="entry name" value="Ribosomal_bL12_C/ClpS-like"/>
</dbReference>
<keyword evidence="1" id="KW-1133">Transmembrane helix</keyword>
<dbReference type="GO" id="GO:0005840">
    <property type="term" value="C:ribosome"/>
    <property type="evidence" value="ECO:0007669"/>
    <property type="project" value="UniProtKB-KW"/>
</dbReference>
<dbReference type="EMBL" id="LT594323">
    <property type="protein sequence ID" value="SBT53244.1"/>
    <property type="molecule type" value="Genomic_DNA"/>
</dbReference>
<dbReference type="PATRIC" id="fig|261654.4.peg.6098"/>
<evidence type="ECO:0000313" key="2">
    <source>
        <dbReference type="EMBL" id="SBT53244.1"/>
    </source>
</evidence>
<accession>A0A1A9AAM3</accession>
<keyword evidence="2" id="KW-0689">Ribosomal protein</keyword>
<protein>
    <submittedName>
        <fullName evidence="2">Ribosomal protein L7/L12 C-terminal domain</fullName>
    </submittedName>
</protein>
<sequence length="147" mass="15563">MRRAATVIGMPPALQAALVGALTAAVVVPIALRRAAGRPRDLVAPDRPTGEAPVLRLVREQRRIEAVAVLRQQTGLPLKEAKQVVDLLAAVALPPPARDGAVGPLDDELRASAAALVRAGRKIQAVKVVREHTGWSLADAKRYVDSL</sequence>
<feature type="transmembrane region" description="Helical" evidence="1">
    <location>
        <begin position="12"/>
        <end position="32"/>
    </location>
</feature>
<keyword evidence="1" id="KW-0812">Transmembrane</keyword>
<reference evidence="3" key="1">
    <citation type="submission" date="2016-06" db="EMBL/GenBank/DDBJ databases">
        <authorList>
            <person name="Varghese N."/>
            <person name="Submissions Spin"/>
        </authorList>
    </citation>
    <scope>NUCLEOTIDE SEQUENCE [LARGE SCALE GENOMIC DNA]</scope>
    <source>
        <strain evidence="3">DSM 44815</strain>
    </source>
</reference>
<dbReference type="Proteomes" id="UP000199385">
    <property type="component" value="Chromosome I"/>
</dbReference>